<sequence length="240" mass="27246">MIHCLVVDDEQHAIDVLTHYISKVPFLELTASSTNPLEALQLLNKHKIDLVFLDIQMPELSGLDFIKAINHQCKVIFTTAYSEFAAEGFELEAVDYLLKPVSMPRFLKAVQRAANLIQPSTETAAAEDLDDDYIFIKTESKGKVLKINFRDIDYVEGMKNYVAIHHNNQKTMALLNMKDLEDRLPKKHFARVHRSFIVCLNKISAVEGNRILLRGTDAEILLGDTYKAAFFELIGPKLLK</sequence>
<dbReference type="PANTHER" id="PTHR37299:SF1">
    <property type="entry name" value="STAGE 0 SPORULATION PROTEIN A HOMOLOG"/>
    <property type="match status" value="1"/>
</dbReference>
<dbReference type="Pfam" id="PF04397">
    <property type="entry name" value="LytTR"/>
    <property type="match status" value="1"/>
</dbReference>
<organism evidence="4 5">
    <name type="scientific">Sediminibacterium ginsengisoli</name>
    <dbReference type="NCBI Taxonomy" id="413434"/>
    <lineage>
        <taxon>Bacteria</taxon>
        <taxon>Pseudomonadati</taxon>
        <taxon>Bacteroidota</taxon>
        <taxon>Chitinophagia</taxon>
        <taxon>Chitinophagales</taxon>
        <taxon>Chitinophagaceae</taxon>
        <taxon>Sediminibacterium</taxon>
    </lineage>
</organism>
<feature type="modified residue" description="4-aspartylphosphate" evidence="1">
    <location>
        <position position="54"/>
    </location>
</feature>
<evidence type="ECO:0000256" key="1">
    <source>
        <dbReference type="PROSITE-ProRule" id="PRU00169"/>
    </source>
</evidence>
<protein>
    <submittedName>
        <fullName evidence="4">DNA-binding response regulator, LytR/AlgR family</fullName>
    </submittedName>
</protein>
<dbReference type="Gene3D" id="2.40.50.1020">
    <property type="entry name" value="LytTr DNA-binding domain"/>
    <property type="match status" value="1"/>
</dbReference>
<dbReference type="SMART" id="SM00850">
    <property type="entry name" value="LytTR"/>
    <property type="match status" value="1"/>
</dbReference>
<dbReference type="PROSITE" id="PS50930">
    <property type="entry name" value="HTH_LYTTR"/>
    <property type="match status" value="1"/>
</dbReference>
<keyword evidence="4" id="KW-0238">DNA-binding</keyword>
<dbReference type="InterPro" id="IPR011006">
    <property type="entry name" value="CheY-like_superfamily"/>
</dbReference>
<evidence type="ECO:0000313" key="5">
    <source>
        <dbReference type="Proteomes" id="UP000190888"/>
    </source>
</evidence>
<feature type="domain" description="Response regulatory" evidence="2">
    <location>
        <begin position="3"/>
        <end position="114"/>
    </location>
</feature>
<dbReference type="GO" id="GO:0003677">
    <property type="term" value="F:DNA binding"/>
    <property type="evidence" value="ECO:0007669"/>
    <property type="project" value="UniProtKB-KW"/>
</dbReference>
<proteinExistence type="predicted"/>
<dbReference type="InterPro" id="IPR007492">
    <property type="entry name" value="LytTR_DNA-bd_dom"/>
</dbReference>
<dbReference type="Gene3D" id="3.40.50.2300">
    <property type="match status" value="1"/>
</dbReference>
<feature type="domain" description="HTH LytTR-type" evidence="3">
    <location>
        <begin position="136"/>
        <end position="207"/>
    </location>
</feature>
<dbReference type="SUPFAM" id="SSF52172">
    <property type="entry name" value="CheY-like"/>
    <property type="match status" value="1"/>
</dbReference>
<keyword evidence="1" id="KW-0597">Phosphoprotein</keyword>
<dbReference type="GO" id="GO:0000156">
    <property type="term" value="F:phosphorelay response regulator activity"/>
    <property type="evidence" value="ECO:0007669"/>
    <property type="project" value="InterPro"/>
</dbReference>
<accession>A0A1T4MD12</accession>
<dbReference type="Pfam" id="PF00072">
    <property type="entry name" value="Response_reg"/>
    <property type="match status" value="1"/>
</dbReference>
<evidence type="ECO:0000259" key="3">
    <source>
        <dbReference type="PROSITE" id="PS50930"/>
    </source>
</evidence>
<dbReference type="PANTHER" id="PTHR37299">
    <property type="entry name" value="TRANSCRIPTIONAL REGULATOR-RELATED"/>
    <property type="match status" value="1"/>
</dbReference>
<dbReference type="EMBL" id="FUWH01000003">
    <property type="protein sequence ID" value="SJZ64812.1"/>
    <property type="molecule type" value="Genomic_DNA"/>
</dbReference>
<dbReference type="Proteomes" id="UP000190888">
    <property type="component" value="Unassembled WGS sequence"/>
</dbReference>
<dbReference type="STRING" id="413434.SAMN04488132_103319"/>
<gene>
    <name evidence="4" type="ORF">SAMN04488132_103319</name>
</gene>
<dbReference type="InterPro" id="IPR046947">
    <property type="entry name" value="LytR-like"/>
</dbReference>
<dbReference type="RefSeq" id="WP_078830797.1">
    <property type="nucleotide sequence ID" value="NZ_FUWH01000003.1"/>
</dbReference>
<dbReference type="OrthoDB" id="1646880at2"/>
<dbReference type="PROSITE" id="PS50110">
    <property type="entry name" value="RESPONSE_REGULATORY"/>
    <property type="match status" value="1"/>
</dbReference>
<dbReference type="InterPro" id="IPR001789">
    <property type="entry name" value="Sig_transdc_resp-reg_receiver"/>
</dbReference>
<dbReference type="SMART" id="SM00448">
    <property type="entry name" value="REC"/>
    <property type="match status" value="1"/>
</dbReference>
<keyword evidence="5" id="KW-1185">Reference proteome</keyword>
<evidence type="ECO:0000313" key="4">
    <source>
        <dbReference type="EMBL" id="SJZ64812.1"/>
    </source>
</evidence>
<dbReference type="AlphaFoldDB" id="A0A1T4MD12"/>
<evidence type="ECO:0000259" key="2">
    <source>
        <dbReference type="PROSITE" id="PS50110"/>
    </source>
</evidence>
<name>A0A1T4MD12_9BACT</name>
<reference evidence="4 5" key="1">
    <citation type="submission" date="2017-02" db="EMBL/GenBank/DDBJ databases">
        <authorList>
            <person name="Peterson S.W."/>
        </authorList>
    </citation>
    <scope>NUCLEOTIDE SEQUENCE [LARGE SCALE GENOMIC DNA]</scope>
    <source>
        <strain evidence="4 5">DSM 22335</strain>
    </source>
</reference>